<dbReference type="Pfam" id="PF14496">
    <property type="entry name" value="NEL"/>
    <property type="match status" value="1"/>
</dbReference>
<comment type="subcellular location">
    <subcellularLocation>
        <location evidence="2">Host cytoplasm</location>
    </subcellularLocation>
    <subcellularLocation>
        <location evidence="3">Secreted</location>
    </subcellularLocation>
</comment>
<evidence type="ECO:0000259" key="15">
    <source>
        <dbReference type="PROSITE" id="PS52053"/>
    </source>
</evidence>
<dbReference type="InterPro" id="IPR032674">
    <property type="entry name" value="LRR_E3_ligase_N"/>
</dbReference>
<evidence type="ECO:0000256" key="13">
    <source>
        <dbReference type="ARBA" id="ARBA00023200"/>
    </source>
</evidence>
<sequence>MIRILVIMIKSTNIQAIGSGIMHQINNIYSLTPFSSPMELTPSCNEFYLKAWSEWEKNGTPGEQRNIAFNRLKICLQNQEAELNLSELDLKTLPDLPPQITTLEIRKNLLTHLPDLPPMLKVIHAQFNQLESLPALPETLEELNAGDNKIKELPFLPENLTHLRVHNNRLHILPLLPPELKLLVVSGNRLDSIPPFPDKLEGLALANNFIEQLPELPFSMNRAVLMNNNLTTLPESVLRLAQNAFVNVAGNPLSGHTMRTLQQITTGPDYSGPRIFFSMGNSATISAPEHSLADAVTAWFPENKQSDVSQIWHAFEHEEHANTFSAFLDRLSDTVSARNTSGFREQVAAWLEKLSASAELRQQSFAVAADATESCEDRVALTWNNLRKTLLVHQASEGLFDNDTGALLSLGREMFRLEILEDIARDKVRTLHFVDEIEVYLAFQTMLAEKLQLSTAVKEMRFYGVSGVTANDLRTAEATVRSREENEFTDWFSLWGPWHAVLKRTEADRWAQAEEQKYEMLENEYSQRVADRLKASGLSGDADAEREAGAQVMRETEQQIYRQLTDEVLALRLSENGSNHIA</sequence>
<keyword evidence="7" id="KW-0433">Leucine-rich repeat</keyword>
<keyword evidence="9" id="KW-0677">Repeat</keyword>
<name>Q327F0_SHIDS</name>
<keyword evidence="11 14" id="KW-0832">Ubl conjugation</keyword>
<dbReference type="PROSITE" id="PS51450">
    <property type="entry name" value="LRR"/>
    <property type="match status" value="2"/>
</dbReference>
<comment type="PTM">
    <text evidence="14">Ubiquitinated in the presence of host E1 ubiquitin-activating enzyme, E2 ubiquitin-conjugating enzyme and ubiquitin.</text>
</comment>
<dbReference type="GO" id="GO:0035821">
    <property type="term" value="P:modulation of process of another organism"/>
    <property type="evidence" value="ECO:0007669"/>
    <property type="project" value="UniProtKB-ARBA"/>
</dbReference>
<evidence type="ECO:0000256" key="1">
    <source>
        <dbReference type="ARBA" id="ARBA00000900"/>
    </source>
</evidence>
<dbReference type="KEGG" id="sdy:SDY_P045"/>
<geneLocation type="plasmid" evidence="16 17">
    <name>pSD1_197</name>
</geneLocation>
<dbReference type="Gene3D" id="1.20.58.90">
    <property type="match status" value="1"/>
</dbReference>
<dbReference type="FunFam" id="1.20.1270.130:FF:000001">
    <property type="entry name" value="Invasion plasmid antigen IpaH"/>
    <property type="match status" value="1"/>
</dbReference>
<dbReference type="SUPFAM" id="SSF52058">
    <property type="entry name" value="L domain-like"/>
    <property type="match status" value="1"/>
</dbReference>
<evidence type="ECO:0000256" key="9">
    <source>
        <dbReference type="ARBA" id="ARBA00022737"/>
    </source>
</evidence>
<evidence type="ECO:0000256" key="10">
    <source>
        <dbReference type="ARBA" id="ARBA00022786"/>
    </source>
</evidence>
<protein>
    <recommendedName>
        <fullName evidence="5">RING-type E3 ubiquitin transferase</fullName>
        <ecNumber evidence="5">2.3.2.27</ecNumber>
    </recommendedName>
</protein>
<dbReference type="InterPro" id="IPR051071">
    <property type="entry name" value="LRR-bact_E3_ubiq_ligases"/>
</dbReference>
<dbReference type="InterPro" id="IPR032675">
    <property type="entry name" value="LRR_dom_sf"/>
</dbReference>
<organism evidence="16 17">
    <name type="scientific">Shigella dysenteriae serotype 1 (strain Sd197)</name>
    <dbReference type="NCBI Taxonomy" id="300267"/>
    <lineage>
        <taxon>Bacteria</taxon>
        <taxon>Pseudomonadati</taxon>
        <taxon>Pseudomonadota</taxon>
        <taxon>Gammaproteobacteria</taxon>
        <taxon>Enterobacterales</taxon>
        <taxon>Enterobacteriaceae</taxon>
        <taxon>Shigella</taxon>
    </lineage>
</organism>
<keyword evidence="16" id="KW-0614">Plasmid</keyword>
<dbReference type="Gene3D" id="3.80.10.10">
    <property type="entry name" value="Ribonuclease Inhibitor"/>
    <property type="match status" value="1"/>
</dbReference>
<dbReference type="HOGENOM" id="CLU_018533_2_0_6"/>
<evidence type="ECO:0000256" key="2">
    <source>
        <dbReference type="ARBA" id="ARBA00004192"/>
    </source>
</evidence>
<evidence type="ECO:0000256" key="4">
    <source>
        <dbReference type="ARBA" id="ARBA00009868"/>
    </source>
</evidence>
<evidence type="ECO:0000256" key="8">
    <source>
        <dbReference type="ARBA" id="ARBA00022679"/>
    </source>
</evidence>
<gene>
    <name evidence="16" type="primary">ipaH1.4</name>
    <name evidence="16" type="ordered locus">SDY_P045</name>
</gene>
<comment type="similarity">
    <text evidence="4 14">Belongs to the LRR-containing bacterial E3 ligase family.</text>
</comment>
<keyword evidence="10 14" id="KW-0833">Ubl conjugation pathway</keyword>
<dbReference type="Gene3D" id="1.20.58.360">
    <property type="entry name" value="Shigella T3SS effector IpaH defines"/>
    <property type="match status" value="1"/>
</dbReference>
<dbReference type="GO" id="GO:0030430">
    <property type="term" value="C:host cell cytoplasm"/>
    <property type="evidence" value="ECO:0007669"/>
    <property type="project" value="UniProtKB-SubCell"/>
</dbReference>
<dbReference type="PATRIC" id="fig|300267.13.peg.5590"/>
<evidence type="ECO:0000313" key="17">
    <source>
        <dbReference type="Proteomes" id="UP000002716"/>
    </source>
</evidence>
<evidence type="ECO:0000313" key="16">
    <source>
        <dbReference type="EMBL" id="ABB64558.1"/>
    </source>
</evidence>
<dbReference type="GO" id="GO:0005576">
    <property type="term" value="C:extracellular region"/>
    <property type="evidence" value="ECO:0007669"/>
    <property type="project" value="UniProtKB-SubCell"/>
</dbReference>
<keyword evidence="6 14" id="KW-0964">Secreted</keyword>
<evidence type="ECO:0000256" key="5">
    <source>
        <dbReference type="ARBA" id="ARBA00012483"/>
    </source>
</evidence>
<evidence type="ECO:0000256" key="14">
    <source>
        <dbReference type="PROSITE-ProRule" id="PRU01398"/>
    </source>
</evidence>
<dbReference type="FunFam" id="1.20.58.360:FF:000001">
    <property type="entry name" value="Probable E3 ubiquitin-protein ligase ipaH7.8"/>
    <property type="match status" value="1"/>
</dbReference>
<dbReference type="FunFam" id="1.20.58.90:FF:000007">
    <property type="entry name" value="E3 ubiquitin-protein ligase ipaH9.8"/>
    <property type="match status" value="1"/>
</dbReference>
<keyword evidence="17" id="KW-1185">Reference proteome</keyword>
<dbReference type="EMBL" id="CP000035">
    <property type="protein sequence ID" value="ABB64558.1"/>
    <property type="molecule type" value="Genomic_DNA"/>
</dbReference>
<reference evidence="16 17" key="1">
    <citation type="journal article" date="2005" name="Nucleic Acids Res.">
        <title>Genome dynamics and diversity of Shigella species, the etiologic agents of bacillary dysentery.</title>
        <authorList>
            <person name="Yang F."/>
            <person name="Yang J."/>
            <person name="Zhang X."/>
            <person name="Chen L."/>
            <person name="Jiang Y."/>
            <person name="Yan Y."/>
            <person name="Tang X."/>
            <person name="Wang J."/>
            <person name="Xiong Z."/>
            <person name="Dong J."/>
            <person name="Xue Y."/>
            <person name="Zhu Y."/>
            <person name="Xu X."/>
            <person name="Sun L."/>
            <person name="Chen S."/>
            <person name="Nie H."/>
            <person name="Peng J."/>
            <person name="Xu J."/>
            <person name="Wang Y."/>
            <person name="Yuan Z."/>
            <person name="Wen Y."/>
            <person name="Yao Z."/>
            <person name="Shen Y."/>
            <person name="Qiang B."/>
            <person name="Hou Y."/>
            <person name="Yu J."/>
            <person name="Jin Q."/>
        </authorList>
    </citation>
    <scope>NUCLEOTIDE SEQUENCE [LARGE SCALE GENOMIC DNA]</scope>
    <source>
        <strain evidence="16 17">Sd197</strain>
        <plasmid evidence="17">Plasmid pSD1_197</plasmid>
    </source>
</reference>
<keyword evidence="12" id="KW-0843">Virulence</keyword>
<dbReference type="GO" id="GO:0016567">
    <property type="term" value="P:protein ubiquitination"/>
    <property type="evidence" value="ECO:0007669"/>
    <property type="project" value="InterPro"/>
</dbReference>
<keyword evidence="8 14" id="KW-0808">Transferase</keyword>
<evidence type="ECO:0000256" key="7">
    <source>
        <dbReference type="ARBA" id="ARBA00022614"/>
    </source>
</evidence>
<dbReference type="InterPro" id="IPR001611">
    <property type="entry name" value="Leu-rich_rpt"/>
</dbReference>
<dbReference type="Proteomes" id="UP000002716">
    <property type="component" value="Plasmid pSD1_197"/>
</dbReference>
<dbReference type="SMART" id="SM00364">
    <property type="entry name" value="LRR_BAC"/>
    <property type="match status" value="8"/>
</dbReference>
<accession>Q327F0</accession>
<feature type="domain" description="NEL" evidence="15">
    <location>
        <begin position="291"/>
        <end position="582"/>
    </location>
</feature>
<dbReference type="NCBIfam" id="NF046045">
    <property type="entry name" value="IpaH_Shig"/>
    <property type="match status" value="1"/>
</dbReference>
<dbReference type="AlphaFoldDB" id="Q327F0"/>
<evidence type="ECO:0000256" key="3">
    <source>
        <dbReference type="ARBA" id="ARBA00004613"/>
    </source>
</evidence>
<evidence type="ECO:0000256" key="6">
    <source>
        <dbReference type="ARBA" id="ARBA00022525"/>
    </source>
</evidence>
<comment type="catalytic activity">
    <reaction evidence="1">
        <text>S-ubiquitinyl-[E2 ubiquitin-conjugating enzyme]-L-cysteine + [acceptor protein]-L-lysine = [E2 ubiquitin-conjugating enzyme]-L-cysteine + N(6)-ubiquitinyl-[acceptor protein]-L-lysine.</text>
        <dbReference type="EC" id="2.3.2.27"/>
    </reaction>
</comment>
<dbReference type="Pfam" id="PF12468">
    <property type="entry name" value="LRR_TTSS"/>
    <property type="match status" value="1"/>
</dbReference>
<dbReference type="EC" id="2.3.2.27" evidence="5"/>
<evidence type="ECO:0000256" key="11">
    <source>
        <dbReference type="ARBA" id="ARBA00022843"/>
    </source>
</evidence>
<dbReference type="PANTHER" id="PTHR47114">
    <property type="match status" value="1"/>
</dbReference>
<dbReference type="EnsemblBacteria" id="ABB64558">
    <property type="protein sequence ID" value="ABB64558"/>
    <property type="gene ID" value="SDY_P045"/>
</dbReference>
<dbReference type="PANTHER" id="PTHR47114:SF2">
    <property type="entry name" value="OLIGODENDROCYTE-MYELIN GLYCOPROTEIN"/>
    <property type="match status" value="1"/>
</dbReference>
<evidence type="ECO:0000256" key="12">
    <source>
        <dbReference type="ARBA" id="ARBA00023026"/>
    </source>
</evidence>
<dbReference type="GO" id="GO:0061630">
    <property type="term" value="F:ubiquitin protein ligase activity"/>
    <property type="evidence" value="ECO:0007669"/>
    <property type="project" value="UniProtKB-EC"/>
</dbReference>
<keyword evidence="13 14" id="KW-1035">Host cytoplasm</keyword>
<proteinExistence type="inferred from homology"/>
<dbReference type="PROSITE" id="PS52053">
    <property type="entry name" value="NEL"/>
    <property type="match status" value="1"/>
</dbReference>
<dbReference type="InterPro" id="IPR029487">
    <property type="entry name" value="NEL_dom"/>
</dbReference>
<dbReference type="Gene3D" id="1.20.1270.130">
    <property type="entry name" value="Shigella T3SS effector IpaH domain"/>
    <property type="match status" value="1"/>
</dbReference>
<feature type="active site" description="Glycyl thioester intermediate" evidence="14">
    <location>
        <position position="375"/>
    </location>
</feature>